<gene>
    <name evidence="2" type="ORF">LB15_12330</name>
</gene>
<organism evidence="2">
    <name type="scientific">Salmonella enterica</name>
    <name type="common">Salmonella choleraesuis</name>
    <dbReference type="NCBI Taxonomy" id="28901"/>
    <lineage>
        <taxon>Bacteria</taxon>
        <taxon>Pseudomonadati</taxon>
        <taxon>Pseudomonadota</taxon>
        <taxon>Gammaproteobacteria</taxon>
        <taxon>Enterobacterales</taxon>
        <taxon>Enterobacteriaceae</taxon>
        <taxon>Salmonella</taxon>
    </lineage>
</organism>
<dbReference type="AlphaFoldDB" id="A0A5U2MB49"/>
<accession>A0A5U2MB49</accession>
<feature type="signal peptide" evidence="1">
    <location>
        <begin position="1"/>
        <end position="21"/>
    </location>
</feature>
<dbReference type="EMBL" id="AAGKQC010000008">
    <property type="protein sequence ID" value="EBP0985561.1"/>
    <property type="molecule type" value="Genomic_DNA"/>
</dbReference>
<proteinExistence type="predicted"/>
<reference evidence="2" key="1">
    <citation type="submission" date="2018-07" db="EMBL/GenBank/DDBJ databases">
        <authorList>
            <consortium name="GenomeTrakr network: Whole genome sequencing for foodborne pathogen traceback"/>
        </authorList>
    </citation>
    <scope>NUCLEOTIDE SEQUENCE</scope>
    <source>
        <strain evidence="2">FNE0169</strain>
    </source>
</reference>
<protein>
    <recommendedName>
        <fullName evidence="3">Lipoprotein</fullName>
    </recommendedName>
</protein>
<evidence type="ECO:0000256" key="1">
    <source>
        <dbReference type="SAM" id="SignalP"/>
    </source>
</evidence>
<sequence>MNKIMLGALISISFVTCTSIAETKTYDKDIELVCNNDGSEKSILCVKYVKNLISTAIDQGKISYLCDEWSKKGHDVTKEQRCIDAKQFESYFNEK</sequence>
<name>A0A5U2MB49_SALER</name>
<comment type="caution">
    <text evidence="2">The sequence shown here is derived from an EMBL/GenBank/DDBJ whole genome shotgun (WGS) entry which is preliminary data.</text>
</comment>
<evidence type="ECO:0008006" key="3">
    <source>
        <dbReference type="Google" id="ProtNLM"/>
    </source>
</evidence>
<keyword evidence="1" id="KW-0732">Signal</keyword>
<evidence type="ECO:0000313" key="2">
    <source>
        <dbReference type="EMBL" id="EBP0985561.1"/>
    </source>
</evidence>
<feature type="chain" id="PRO_5026079687" description="Lipoprotein" evidence="1">
    <location>
        <begin position="22"/>
        <end position="95"/>
    </location>
</feature>